<evidence type="ECO:0000256" key="2">
    <source>
        <dbReference type="ARBA" id="ARBA00010792"/>
    </source>
</evidence>
<dbReference type="RefSeq" id="WP_015770913.1">
    <property type="nucleotide sequence ID" value="NC_013174.1"/>
</dbReference>
<comment type="subcellular location">
    <subcellularLocation>
        <location evidence="1 7">Cell membrane</location>
        <topology evidence="1 7">Multi-pass membrane protein</topology>
    </subcellularLocation>
</comment>
<evidence type="ECO:0000313" key="10">
    <source>
        <dbReference type="Proteomes" id="UP000000628"/>
    </source>
</evidence>
<evidence type="ECO:0000256" key="1">
    <source>
        <dbReference type="ARBA" id="ARBA00004651"/>
    </source>
</evidence>
<keyword evidence="5 7" id="KW-1133">Transmembrane helix</keyword>
<feature type="domain" description="VTT" evidence="8">
    <location>
        <begin position="45"/>
        <end position="169"/>
    </location>
</feature>
<dbReference type="AlphaFoldDB" id="C7R170"/>
<dbReference type="HOGENOM" id="CLU_044208_2_2_11"/>
<evidence type="ECO:0000256" key="3">
    <source>
        <dbReference type="ARBA" id="ARBA00022475"/>
    </source>
</evidence>
<feature type="transmembrane region" description="Helical" evidence="7">
    <location>
        <begin position="26"/>
        <end position="45"/>
    </location>
</feature>
<dbReference type="eggNOG" id="COG0586">
    <property type="taxonomic scope" value="Bacteria"/>
</dbReference>
<comment type="similarity">
    <text evidence="2 7">Belongs to the DedA family.</text>
</comment>
<dbReference type="Pfam" id="PF09335">
    <property type="entry name" value="VTT_dom"/>
    <property type="match status" value="1"/>
</dbReference>
<evidence type="ECO:0000256" key="7">
    <source>
        <dbReference type="RuleBase" id="RU367016"/>
    </source>
</evidence>
<evidence type="ECO:0000256" key="6">
    <source>
        <dbReference type="ARBA" id="ARBA00023136"/>
    </source>
</evidence>
<dbReference type="PANTHER" id="PTHR30353">
    <property type="entry name" value="INNER MEMBRANE PROTEIN DEDA-RELATED"/>
    <property type="match status" value="1"/>
</dbReference>
<evidence type="ECO:0000313" key="9">
    <source>
        <dbReference type="EMBL" id="ACV08285.1"/>
    </source>
</evidence>
<keyword evidence="4 7" id="KW-0812">Transmembrane</keyword>
<reference evidence="9 10" key="1">
    <citation type="journal article" date="2009" name="Stand. Genomic Sci.">
        <title>Complete genome sequence of Jonesia denitrificans type strain (Prevot 55134).</title>
        <authorList>
            <person name="Pukall R."/>
            <person name="Gehrich-Schroter G."/>
            <person name="Lapidus A."/>
            <person name="Nolan M."/>
            <person name="Glavina Del Rio T."/>
            <person name="Lucas S."/>
            <person name="Chen F."/>
            <person name="Tice H."/>
            <person name="Pitluck S."/>
            <person name="Cheng J.F."/>
            <person name="Copeland A."/>
            <person name="Saunders E."/>
            <person name="Brettin T."/>
            <person name="Detter J.C."/>
            <person name="Bruce D."/>
            <person name="Goodwin L."/>
            <person name="Pati A."/>
            <person name="Ivanova N."/>
            <person name="Mavromatis K."/>
            <person name="Ovchinnikova G."/>
            <person name="Chen A."/>
            <person name="Palaniappan K."/>
            <person name="Land M."/>
            <person name="Hauser L."/>
            <person name="Chang Y.J."/>
            <person name="Jeffries C.D."/>
            <person name="Chain P."/>
            <person name="Goker M."/>
            <person name="Bristow J."/>
            <person name="Eisen J.A."/>
            <person name="Markowitz V."/>
            <person name="Hugenholtz P."/>
            <person name="Kyrpides N.C."/>
            <person name="Klenk H.P."/>
            <person name="Han C."/>
        </authorList>
    </citation>
    <scope>NUCLEOTIDE SEQUENCE [LARGE SCALE GENOMIC DNA]</scope>
    <source>
        <strain evidence="10">ATCC 14870 / DSM 20603 / BCRC 15368 / CIP 55.134 / JCM 11481 / NBRC 15587 / NCTC 10816 / Prevot 55134</strain>
    </source>
</reference>
<dbReference type="Proteomes" id="UP000000628">
    <property type="component" value="Chromosome"/>
</dbReference>
<keyword evidence="6 7" id="KW-0472">Membrane</keyword>
<keyword evidence="10" id="KW-1185">Reference proteome</keyword>
<dbReference type="GO" id="GO:0005886">
    <property type="term" value="C:plasma membrane"/>
    <property type="evidence" value="ECO:0007669"/>
    <property type="project" value="UniProtKB-SubCell"/>
</dbReference>
<dbReference type="InterPro" id="IPR032816">
    <property type="entry name" value="VTT_dom"/>
</dbReference>
<sequence length="238" mass="25642">MDAVIGALGSVNDVLMSVATSYEGSWLLFLFLWLFITLDGVLPIFPSESLVIAVVALAVSAGSPPLWAVVVVAIAGAMCGDVTTYHIGRRAVRRSWRWLQWVRVARVLDWAERLVARKPATIIVAARYIPGGRVAVNFTAGRMFFPRRGFVFFDAIAAVTWSVYSTVIGMGAGAWFEGHPIYAVIVGVGGGVLIGVAVDAVLRRVLAHRGAALKSMDGYVPPHVPDVETPFTRTDSES</sequence>
<dbReference type="STRING" id="471856.Jden_0621"/>
<dbReference type="KEGG" id="jde:Jden_0621"/>
<evidence type="ECO:0000259" key="8">
    <source>
        <dbReference type="Pfam" id="PF09335"/>
    </source>
</evidence>
<evidence type="ECO:0000256" key="5">
    <source>
        <dbReference type="ARBA" id="ARBA00022989"/>
    </source>
</evidence>
<name>C7R170_JONDD</name>
<feature type="transmembrane region" description="Helical" evidence="7">
    <location>
        <begin position="181"/>
        <end position="202"/>
    </location>
</feature>
<dbReference type="OrthoDB" id="162303at2"/>
<proteinExistence type="inferred from homology"/>
<dbReference type="PANTHER" id="PTHR30353:SF0">
    <property type="entry name" value="TRANSMEMBRANE PROTEIN"/>
    <property type="match status" value="1"/>
</dbReference>
<protein>
    <submittedName>
        <fullName evidence="9">Putative membrane-associated protein</fullName>
    </submittedName>
</protein>
<accession>C7R170</accession>
<evidence type="ECO:0000256" key="4">
    <source>
        <dbReference type="ARBA" id="ARBA00022692"/>
    </source>
</evidence>
<dbReference type="EMBL" id="CP001706">
    <property type="protein sequence ID" value="ACV08285.1"/>
    <property type="molecule type" value="Genomic_DNA"/>
</dbReference>
<gene>
    <name evidence="9" type="ordered locus">Jden_0621</name>
</gene>
<feature type="transmembrane region" description="Helical" evidence="7">
    <location>
        <begin position="151"/>
        <end position="175"/>
    </location>
</feature>
<feature type="transmembrane region" description="Helical" evidence="7">
    <location>
        <begin position="65"/>
        <end position="87"/>
    </location>
</feature>
<organism evidence="9 10">
    <name type="scientific">Jonesia denitrificans (strain ATCC 14870 / DSM 20603 / BCRC 15368 / CIP 55.134 / JCM 11481 / NBRC 15587 / NCTC 10816 / Prevot 55134)</name>
    <name type="common">Listeria denitrificans</name>
    <dbReference type="NCBI Taxonomy" id="471856"/>
    <lineage>
        <taxon>Bacteria</taxon>
        <taxon>Bacillati</taxon>
        <taxon>Actinomycetota</taxon>
        <taxon>Actinomycetes</taxon>
        <taxon>Micrococcales</taxon>
        <taxon>Jonesiaceae</taxon>
        <taxon>Jonesia</taxon>
    </lineage>
</organism>
<keyword evidence="3 7" id="KW-1003">Cell membrane</keyword>
<dbReference type="InterPro" id="IPR032818">
    <property type="entry name" value="DedA-like"/>
</dbReference>